<gene>
    <name evidence="12" type="primary">nad2</name>
</gene>
<comment type="similarity">
    <text evidence="2">Belongs to the complex I subunit 2 family.</text>
</comment>
<sequence>MLLITTSLILIYTAYNTNEQWSARLTVIGTAITGLLAWFCMDVQYSGFTLYNDWFRFTSTNTPIVLIILLLLILLISYLTVVHRYTITAPWLIGLISLNGIGLILLPAINDLLILYIVIELQSYSLYTITGVYNKSYNATRGAMLYFLTGGIASIGILVASVYIYANAGTTNLYDLSIIYEYSKDSLINPMYILTGALVFKMGLAPLHAWSIAVYNYAPTIVTAYISIVAKVAISGWLFINASLLGPYVLYIVFYISLITAAIVPLYQVNLKAILAYSGILNFGYLLLPIIIQDQSYFIYLIQYVITHIVIFICLLSANEYIVKPNTRWSPIVLVSELIIPNKIISLTLIICLLSLIGIPPLPGFYGKYSVITGLMGAGLSLPVLSIIIFSVIATYYYAFIIKQLSLSLYTRSVEPQGSKIVGLILGILMTFLLTYYITVPFILEGLTVITY</sequence>
<keyword evidence="5 10" id="KW-0812">Transmembrane</keyword>
<feature type="domain" description="NADH:quinone oxidoreductase/Mrp antiporter transmembrane" evidence="11">
    <location>
        <begin position="110"/>
        <end position="392"/>
    </location>
</feature>
<keyword evidence="6 10" id="KW-1133">Transmembrane helix</keyword>
<keyword evidence="12" id="KW-0496">Mitochondrion</keyword>
<comment type="catalytic activity">
    <reaction evidence="9">
        <text>a ubiquinone + NADH + 5 H(+)(in) = a ubiquinol + NAD(+) + 4 H(+)(out)</text>
        <dbReference type="Rhea" id="RHEA:29091"/>
        <dbReference type="Rhea" id="RHEA-COMP:9565"/>
        <dbReference type="Rhea" id="RHEA-COMP:9566"/>
        <dbReference type="ChEBI" id="CHEBI:15378"/>
        <dbReference type="ChEBI" id="CHEBI:16389"/>
        <dbReference type="ChEBI" id="CHEBI:17976"/>
        <dbReference type="ChEBI" id="CHEBI:57540"/>
        <dbReference type="ChEBI" id="CHEBI:57945"/>
        <dbReference type="EC" id="7.1.1.2"/>
    </reaction>
</comment>
<dbReference type="Pfam" id="PF00361">
    <property type="entry name" value="Proton_antipo_M"/>
    <property type="match status" value="1"/>
</dbReference>
<feature type="transmembrane region" description="Helical" evidence="10">
    <location>
        <begin position="344"/>
        <end position="366"/>
    </location>
</feature>
<feature type="transmembrane region" description="Helical" evidence="10">
    <location>
        <begin position="248"/>
        <end position="267"/>
    </location>
</feature>
<feature type="transmembrane region" description="Helical" evidence="10">
    <location>
        <begin position="222"/>
        <end position="242"/>
    </location>
</feature>
<evidence type="ECO:0000256" key="9">
    <source>
        <dbReference type="ARBA" id="ARBA00049551"/>
    </source>
</evidence>
<evidence type="ECO:0000256" key="6">
    <source>
        <dbReference type="ARBA" id="ARBA00022989"/>
    </source>
</evidence>
<dbReference type="GO" id="GO:0016020">
    <property type="term" value="C:membrane"/>
    <property type="evidence" value="ECO:0007669"/>
    <property type="project" value="UniProtKB-SubCell"/>
</dbReference>
<keyword evidence="7 10" id="KW-0472">Membrane</keyword>
<feature type="transmembrane region" description="Helical" evidence="10">
    <location>
        <begin position="89"/>
        <end position="107"/>
    </location>
</feature>
<evidence type="ECO:0000256" key="7">
    <source>
        <dbReference type="ARBA" id="ARBA00023136"/>
    </source>
</evidence>
<feature type="transmembrane region" description="Helical" evidence="10">
    <location>
        <begin position="21"/>
        <end position="41"/>
    </location>
</feature>
<comment type="subcellular location">
    <subcellularLocation>
        <location evidence="1">Membrane</location>
        <topology evidence="1">Multi-pass membrane protein</topology>
    </subcellularLocation>
</comment>
<proteinExistence type="inferred from homology"/>
<feature type="transmembrane region" description="Helical" evidence="10">
    <location>
        <begin position="191"/>
        <end position="210"/>
    </location>
</feature>
<evidence type="ECO:0000256" key="2">
    <source>
        <dbReference type="ARBA" id="ARBA00007012"/>
    </source>
</evidence>
<evidence type="ECO:0000256" key="8">
    <source>
        <dbReference type="ARBA" id="ARBA00031028"/>
    </source>
</evidence>
<feature type="transmembrane region" description="Helical" evidence="10">
    <location>
        <begin position="274"/>
        <end position="292"/>
    </location>
</feature>
<dbReference type="AlphaFoldDB" id="S5U607"/>
<evidence type="ECO:0000313" key="12">
    <source>
        <dbReference type="EMBL" id="AGS44531.1"/>
    </source>
</evidence>
<feature type="transmembrane region" description="Helical" evidence="10">
    <location>
        <begin position="298"/>
        <end position="323"/>
    </location>
</feature>
<feature type="transmembrane region" description="Helical" evidence="10">
    <location>
        <begin position="113"/>
        <end position="133"/>
    </location>
</feature>
<dbReference type="GeneID" id="16695220"/>
<feature type="transmembrane region" description="Helical" evidence="10">
    <location>
        <begin position="421"/>
        <end position="444"/>
    </location>
</feature>
<feature type="transmembrane region" description="Helical" evidence="10">
    <location>
        <begin position="378"/>
        <end position="400"/>
    </location>
</feature>
<evidence type="ECO:0000256" key="1">
    <source>
        <dbReference type="ARBA" id="ARBA00004141"/>
    </source>
</evidence>
<organism evidence="12">
    <name type="scientific">Candida corydali</name>
    <dbReference type="NCBI Taxonomy" id="391826"/>
    <lineage>
        <taxon>Eukaryota</taxon>
        <taxon>Fungi</taxon>
        <taxon>Dikarya</taxon>
        <taxon>Ascomycota</taxon>
        <taxon>Saccharomycotina</taxon>
        <taxon>Pichiomycetes</taxon>
        <taxon>Debaryomycetaceae</taxon>
        <taxon>Candida/Lodderomyces clade</taxon>
        <taxon>Candida</taxon>
    </lineage>
</organism>
<accession>S5U607</accession>
<geneLocation type="mitochondrion" evidence="12"/>
<dbReference type="InterPro" id="IPR001750">
    <property type="entry name" value="ND/Mrp_TM"/>
</dbReference>
<name>S5U607_9ASCO</name>
<dbReference type="GO" id="GO:0008137">
    <property type="term" value="F:NADH dehydrogenase (ubiquinone) activity"/>
    <property type="evidence" value="ECO:0007669"/>
    <property type="project" value="UniProtKB-EC"/>
</dbReference>
<evidence type="ECO:0000256" key="4">
    <source>
        <dbReference type="ARBA" id="ARBA00021008"/>
    </source>
</evidence>
<dbReference type="RefSeq" id="YP_008475215.1">
    <property type="nucleotide sequence ID" value="NC_022172.1"/>
</dbReference>
<evidence type="ECO:0000256" key="5">
    <source>
        <dbReference type="ARBA" id="ARBA00022692"/>
    </source>
</evidence>
<reference evidence="12" key="1">
    <citation type="submission" date="2013-04" db="EMBL/GenBank/DDBJ databases">
        <authorList>
            <person name="Pfeiffer I."/>
            <person name="Hegedusova E."/>
            <person name="Brejova B."/>
            <person name="Nosek J."/>
        </authorList>
    </citation>
    <scope>NUCLEOTIDE SEQUENCE</scope>
    <source>
        <strain evidence="12">NRRL Y-27910</strain>
    </source>
</reference>
<feature type="transmembrane region" description="Helical" evidence="10">
    <location>
        <begin position="145"/>
        <end position="166"/>
    </location>
</feature>
<dbReference type="PANTHER" id="PTHR22773">
    <property type="entry name" value="NADH DEHYDROGENASE"/>
    <property type="match status" value="1"/>
</dbReference>
<evidence type="ECO:0000256" key="3">
    <source>
        <dbReference type="ARBA" id="ARBA00012944"/>
    </source>
</evidence>
<dbReference type="EC" id="7.1.1.2" evidence="3"/>
<evidence type="ECO:0000259" key="11">
    <source>
        <dbReference type="Pfam" id="PF00361"/>
    </source>
</evidence>
<dbReference type="EMBL" id="KC993198">
    <property type="protein sequence ID" value="AGS44531.1"/>
    <property type="molecule type" value="Genomic_DNA"/>
</dbReference>
<protein>
    <recommendedName>
        <fullName evidence="4">NADH-ubiquinone oxidoreductase chain 2</fullName>
        <ecNumber evidence="3">7.1.1.2</ecNumber>
    </recommendedName>
    <alternativeName>
        <fullName evidence="8">NADH dehydrogenase subunit 2</fullName>
    </alternativeName>
</protein>
<feature type="transmembrane region" description="Helical" evidence="10">
    <location>
        <begin position="61"/>
        <end position="82"/>
    </location>
</feature>
<evidence type="ECO:0000256" key="10">
    <source>
        <dbReference type="SAM" id="Phobius"/>
    </source>
</evidence>